<dbReference type="InterPro" id="IPR011250">
    <property type="entry name" value="OMP/PagP_B-barrel"/>
</dbReference>
<organism evidence="1">
    <name type="scientific">marine sediment metagenome</name>
    <dbReference type="NCBI Taxonomy" id="412755"/>
    <lineage>
        <taxon>unclassified sequences</taxon>
        <taxon>metagenomes</taxon>
        <taxon>ecological metagenomes</taxon>
    </lineage>
</organism>
<reference evidence="1" key="1">
    <citation type="journal article" date="2014" name="Front. Microbiol.">
        <title>High frequency of phylogenetically diverse reductive dehalogenase-homologous genes in deep subseafloor sedimentary metagenomes.</title>
        <authorList>
            <person name="Kawai M."/>
            <person name="Futagami T."/>
            <person name="Toyoda A."/>
            <person name="Takaki Y."/>
            <person name="Nishi S."/>
            <person name="Hori S."/>
            <person name="Arai W."/>
            <person name="Tsubouchi T."/>
            <person name="Morono Y."/>
            <person name="Uchiyama I."/>
            <person name="Ito T."/>
            <person name="Fujiyama A."/>
            <person name="Inagaki F."/>
            <person name="Takami H."/>
        </authorList>
    </citation>
    <scope>NUCLEOTIDE SEQUENCE</scope>
    <source>
        <strain evidence="1">Expedition CK06-06</strain>
    </source>
</reference>
<comment type="caution">
    <text evidence="1">The sequence shown here is derived from an EMBL/GenBank/DDBJ whole genome shotgun (WGS) entry which is preliminary data.</text>
</comment>
<name>X1VUC8_9ZZZZ</name>
<feature type="non-terminal residue" evidence="1">
    <location>
        <position position="1"/>
    </location>
</feature>
<accession>X1VUC8</accession>
<gene>
    <name evidence="1" type="ORF">S12H4_62744</name>
</gene>
<proteinExistence type="predicted"/>
<protein>
    <recommendedName>
        <fullName evidence="2">Outer membrane protein beta-barrel domain-containing protein</fullName>
    </recommendedName>
</protein>
<evidence type="ECO:0000313" key="1">
    <source>
        <dbReference type="EMBL" id="GAJ21211.1"/>
    </source>
</evidence>
<dbReference type="EMBL" id="BARW01042251">
    <property type="protein sequence ID" value="GAJ21211.1"/>
    <property type="molecule type" value="Genomic_DNA"/>
</dbReference>
<sequence>PEIYTVTAGVKYWFAEYINVGFEAQYFYLDYEDDQDLPNHLRLEMQPAVNFSLQYRF</sequence>
<dbReference type="SUPFAM" id="SSF56925">
    <property type="entry name" value="OMPA-like"/>
    <property type="match status" value="1"/>
</dbReference>
<dbReference type="AlphaFoldDB" id="X1VUC8"/>
<evidence type="ECO:0008006" key="2">
    <source>
        <dbReference type="Google" id="ProtNLM"/>
    </source>
</evidence>